<dbReference type="EMBL" id="CP118246">
    <property type="protein sequence ID" value="WDR01981.1"/>
    <property type="molecule type" value="Genomic_DNA"/>
</dbReference>
<proteinExistence type="predicted"/>
<keyword evidence="2" id="KW-1185">Reference proteome</keyword>
<dbReference type="Gene3D" id="3.30.360.10">
    <property type="entry name" value="Dihydrodipicolinate Reductase, domain 2"/>
    <property type="match status" value="1"/>
</dbReference>
<dbReference type="RefSeq" id="WP_282218390.1">
    <property type="nucleotide sequence ID" value="NZ_CP118246.1"/>
</dbReference>
<evidence type="ECO:0000313" key="1">
    <source>
        <dbReference type="EMBL" id="WDR01981.1"/>
    </source>
</evidence>
<protein>
    <submittedName>
        <fullName evidence="1">Uncharacterized protein</fullName>
    </submittedName>
</protein>
<evidence type="ECO:0000313" key="2">
    <source>
        <dbReference type="Proteomes" id="UP001220530"/>
    </source>
</evidence>
<name>A0ABY7YL51_9HYPH</name>
<gene>
    <name evidence="1" type="ORF">PSQ19_15000</name>
</gene>
<sequence length="158" mass="17545">MKLIVNYCRRPGPLYVRVRKAIVDGAIGERVLYAASLDGWDQMEWGAHWHDMFRFFEGEADPIWVMGQVRCTGAKRGYGHVIEEHSVAYGELTGGARFLLEGGKPHVGKTAIRIIGTLGLLEINRDGTVVLTNSDGRHVIFEGSLNPGHEPSRVQGFE</sequence>
<organism evidence="1 2">
    <name type="scientific">Devosia algicola</name>
    <dbReference type="NCBI Taxonomy" id="3026418"/>
    <lineage>
        <taxon>Bacteria</taxon>
        <taxon>Pseudomonadati</taxon>
        <taxon>Pseudomonadota</taxon>
        <taxon>Alphaproteobacteria</taxon>
        <taxon>Hyphomicrobiales</taxon>
        <taxon>Devosiaceae</taxon>
        <taxon>Devosia</taxon>
    </lineage>
</organism>
<reference evidence="1 2" key="1">
    <citation type="submission" date="2023-02" db="EMBL/GenBank/DDBJ databases">
        <title>Devosia algicola sp. nov., isolated from the phycosphere of marine algae.</title>
        <authorList>
            <person name="Kim J.M."/>
            <person name="Lee J.K."/>
            <person name="Choi B.J."/>
            <person name="Bayburt H."/>
            <person name="Jeon C.O."/>
        </authorList>
    </citation>
    <scope>NUCLEOTIDE SEQUENCE [LARGE SCALE GENOMIC DNA]</scope>
    <source>
        <strain evidence="1 2">G20-9</strain>
    </source>
</reference>
<dbReference type="Proteomes" id="UP001220530">
    <property type="component" value="Chromosome"/>
</dbReference>
<dbReference type="SUPFAM" id="SSF55347">
    <property type="entry name" value="Glyceraldehyde-3-phosphate dehydrogenase-like, C-terminal domain"/>
    <property type="match status" value="1"/>
</dbReference>
<accession>A0ABY7YL51</accession>